<evidence type="ECO:0000313" key="9">
    <source>
        <dbReference type="Proteomes" id="UP001139722"/>
    </source>
</evidence>
<comment type="subcellular location">
    <subcellularLocation>
        <location evidence="1">Membrane</location>
    </subcellularLocation>
</comment>
<comment type="caution">
    <text evidence="8">The sequence shown here is derived from an EMBL/GenBank/DDBJ whole genome shotgun (WGS) entry which is preliminary data.</text>
</comment>
<name>A0A9X2KBS2_9MICO</name>
<evidence type="ECO:0000313" key="8">
    <source>
        <dbReference type="EMBL" id="MCP2370646.1"/>
    </source>
</evidence>
<evidence type="ECO:0000256" key="1">
    <source>
        <dbReference type="ARBA" id="ARBA00004370"/>
    </source>
</evidence>
<organism evidence="8 9">
    <name type="scientific">Agromyces terreus</name>
    <dbReference type="NCBI Taxonomy" id="424795"/>
    <lineage>
        <taxon>Bacteria</taxon>
        <taxon>Bacillati</taxon>
        <taxon>Actinomycetota</taxon>
        <taxon>Actinomycetes</taxon>
        <taxon>Micrococcales</taxon>
        <taxon>Microbacteriaceae</taxon>
        <taxon>Agromyces</taxon>
    </lineage>
</organism>
<dbReference type="InterPro" id="IPR023408">
    <property type="entry name" value="MscS_beta-dom_sf"/>
</dbReference>
<evidence type="ECO:0000256" key="6">
    <source>
        <dbReference type="SAM" id="Phobius"/>
    </source>
</evidence>
<feature type="compositionally biased region" description="Basic and acidic residues" evidence="5">
    <location>
        <begin position="369"/>
        <end position="401"/>
    </location>
</feature>
<keyword evidence="9" id="KW-1185">Reference proteome</keyword>
<feature type="transmembrane region" description="Helical" evidence="6">
    <location>
        <begin position="85"/>
        <end position="111"/>
    </location>
</feature>
<dbReference type="AlphaFoldDB" id="A0A9X2KBS2"/>
<feature type="transmembrane region" description="Helical" evidence="6">
    <location>
        <begin position="12"/>
        <end position="35"/>
    </location>
</feature>
<dbReference type="SUPFAM" id="SSF50182">
    <property type="entry name" value="Sm-like ribonucleoproteins"/>
    <property type="match status" value="1"/>
</dbReference>
<evidence type="ECO:0000256" key="2">
    <source>
        <dbReference type="ARBA" id="ARBA00022692"/>
    </source>
</evidence>
<evidence type="ECO:0000256" key="4">
    <source>
        <dbReference type="ARBA" id="ARBA00023136"/>
    </source>
</evidence>
<dbReference type="GO" id="GO:0016020">
    <property type="term" value="C:membrane"/>
    <property type="evidence" value="ECO:0007669"/>
    <property type="project" value="UniProtKB-SubCell"/>
</dbReference>
<feature type="region of interest" description="Disordered" evidence="5">
    <location>
        <begin position="347"/>
        <end position="446"/>
    </location>
</feature>
<feature type="transmembrane region" description="Helical" evidence="6">
    <location>
        <begin position="159"/>
        <end position="178"/>
    </location>
</feature>
<feature type="transmembrane region" description="Helical" evidence="6">
    <location>
        <begin position="132"/>
        <end position="153"/>
    </location>
</feature>
<dbReference type="Proteomes" id="UP001139722">
    <property type="component" value="Unassembled WGS sequence"/>
</dbReference>
<dbReference type="PANTHER" id="PTHR30566:SF25">
    <property type="entry name" value="INNER MEMBRANE PROTEIN"/>
    <property type="match status" value="1"/>
</dbReference>
<dbReference type="Gene3D" id="2.30.30.60">
    <property type="match status" value="1"/>
</dbReference>
<feature type="domain" description="Mechanosensitive ion channel MscS" evidence="7">
    <location>
        <begin position="180"/>
        <end position="247"/>
    </location>
</feature>
<accession>A0A9X2KBS2</accession>
<proteinExistence type="predicted"/>
<feature type="compositionally biased region" description="Basic and acidic residues" evidence="5">
    <location>
        <begin position="425"/>
        <end position="438"/>
    </location>
</feature>
<protein>
    <submittedName>
        <fullName evidence="8">Small-conductance mechanosensitive channel</fullName>
    </submittedName>
</protein>
<dbReference type="InterPro" id="IPR010920">
    <property type="entry name" value="LSM_dom_sf"/>
</dbReference>
<keyword evidence="3 6" id="KW-1133">Transmembrane helix</keyword>
<dbReference type="Pfam" id="PF00924">
    <property type="entry name" value="MS_channel_2nd"/>
    <property type="match status" value="1"/>
</dbReference>
<evidence type="ECO:0000256" key="3">
    <source>
        <dbReference type="ARBA" id="ARBA00022989"/>
    </source>
</evidence>
<dbReference type="EMBL" id="JAMZDY010000001">
    <property type="protein sequence ID" value="MCP2370646.1"/>
    <property type="molecule type" value="Genomic_DNA"/>
</dbReference>
<feature type="transmembrane region" description="Helical" evidence="6">
    <location>
        <begin position="56"/>
        <end position="73"/>
    </location>
</feature>
<dbReference type="RefSeq" id="WP_197738105.1">
    <property type="nucleotide sequence ID" value="NZ_JAMZDY010000001.1"/>
</dbReference>
<reference evidence="8" key="1">
    <citation type="submission" date="2022-06" db="EMBL/GenBank/DDBJ databases">
        <title>Sequencing the genomes of 1000 actinobacteria strains.</title>
        <authorList>
            <person name="Klenk H.-P."/>
        </authorList>
    </citation>
    <scope>NUCLEOTIDE SEQUENCE</scope>
    <source>
        <strain evidence="8">DSM 22016</strain>
    </source>
</reference>
<dbReference type="PANTHER" id="PTHR30566">
    <property type="entry name" value="YNAI-RELATED MECHANOSENSITIVE ION CHANNEL"/>
    <property type="match status" value="1"/>
</dbReference>
<keyword evidence="2 6" id="KW-0812">Transmembrane</keyword>
<sequence>MQSLLEGHPWIGFAIAVAIVFLGVLAISAIASLIVRAIARRRDWAAILIERARWPFRSILLVVGLWIAVRVAFPEQESLPALEHLALILVIALGAWLVAQVFLFLADISVARYDVDVADNRVARRVRTQMQIVRRLVVVVIVVVAIGSILLTFDQVRAVGASVLASAGIASIVAGLAAQTVLANVFAGVQIAFSEAIRVDDVVVVDGEWGRIREITLTYVVVVTWDERTVVLPCTYFTTTPFENWTKYGSALIGAVEFDVDWRVSTDAMRAELDRVLAGSDLWDGRTSVLQVTEATGGFVRVRVLVSAADSAALWDLRCVARERLVEWVRETDADALPRQRVLIGDGRSAGDRATTDAATVGADGGDGGDGKRAADRGDRAVPARSDAPKTPHAEPERERAGLFSGTADAEERASSFTAAIPVQRPEDPADAERRTAHGPDGGDGA</sequence>
<evidence type="ECO:0000259" key="7">
    <source>
        <dbReference type="Pfam" id="PF00924"/>
    </source>
</evidence>
<dbReference type="Gene3D" id="1.10.287.1260">
    <property type="match status" value="1"/>
</dbReference>
<keyword evidence="4 6" id="KW-0472">Membrane</keyword>
<dbReference type="GO" id="GO:0055085">
    <property type="term" value="P:transmembrane transport"/>
    <property type="evidence" value="ECO:0007669"/>
    <property type="project" value="InterPro"/>
</dbReference>
<evidence type="ECO:0000256" key="5">
    <source>
        <dbReference type="SAM" id="MobiDB-lite"/>
    </source>
</evidence>
<dbReference type="InterPro" id="IPR006685">
    <property type="entry name" value="MscS_channel_2nd"/>
</dbReference>
<gene>
    <name evidence="8" type="ORF">BJ978_001322</name>
</gene>